<proteinExistence type="predicted"/>
<dbReference type="PANTHER" id="PTHR47099:SF1">
    <property type="entry name" value="METHYLCOBAMIDE:COM METHYLTRANSFERASE MTBA"/>
    <property type="match status" value="1"/>
</dbReference>
<name>A0AAE4ANP2_9BACT</name>
<sequence>MSRDLALNAIKLQPTPRPGHTEYSVSTYHKKLLATELPNYQGNADDTRAFHRLWHYDFLWGVNDGPVNWGKQGRVTDMGHADYAEGGSDRREAKICPFTDPEEIYAFDPAREYGVPEHHDLVRFYQNWYQSQQAANPDQLCTMGYYKTIISGCIQAFGWDMLLLAAAEPERFAVVLKRFADYTAHYVRAQAECSAEVFIQHDDFVWTSGPFLHPDYYRQNIIPRYAELWQVLHRAGKKVLFCSDGTFTEFMPDLVAAGADGFIFEPSNDFEWVVRNFGQTHCLIGSAVDCRTMTFGSWEQVKAEMDRTHELAKSCRGLIWAVGNHIPANVPVDICQQYMAYLKTLWNL</sequence>
<comment type="caution">
    <text evidence="2">The sequence shown here is derived from an EMBL/GenBank/DDBJ whole genome shotgun (WGS) entry which is preliminary data.</text>
</comment>
<dbReference type="AlphaFoldDB" id="A0AAE4ANP2"/>
<evidence type="ECO:0000313" key="2">
    <source>
        <dbReference type="EMBL" id="MDQ0289645.1"/>
    </source>
</evidence>
<accession>A0AAE4ANP2</accession>
<dbReference type="GO" id="GO:0006779">
    <property type="term" value="P:porphyrin-containing compound biosynthetic process"/>
    <property type="evidence" value="ECO:0007669"/>
    <property type="project" value="InterPro"/>
</dbReference>
<evidence type="ECO:0000313" key="3">
    <source>
        <dbReference type="Proteomes" id="UP001238163"/>
    </source>
</evidence>
<dbReference type="PANTHER" id="PTHR47099">
    <property type="entry name" value="METHYLCOBAMIDE:COM METHYLTRANSFERASE MTBA"/>
    <property type="match status" value="1"/>
</dbReference>
<dbReference type="Gene3D" id="3.20.20.210">
    <property type="match status" value="1"/>
</dbReference>
<dbReference type="InterPro" id="IPR000257">
    <property type="entry name" value="Uroporphyrinogen_deCOase"/>
</dbReference>
<dbReference type="RefSeq" id="WP_307261102.1">
    <property type="nucleotide sequence ID" value="NZ_JAUSVL010000001.1"/>
</dbReference>
<dbReference type="Pfam" id="PF01208">
    <property type="entry name" value="URO-D"/>
    <property type="match status" value="1"/>
</dbReference>
<dbReference type="InterPro" id="IPR052024">
    <property type="entry name" value="Methanogen_methyltrans"/>
</dbReference>
<evidence type="ECO:0000259" key="1">
    <source>
        <dbReference type="Pfam" id="PF01208"/>
    </source>
</evidence>
<keyword evidence="3" id="KW-1185">Reference proteome</keyword>
<dbReference type="EMBL" id="JAUSVL010000001">
    <property type="protein sequence ID" value="MDQ0289645.1"/>
    <property type="molecule type" value="Genomic_DNA"/>
</dbReference>
<dbReference type="InterPro" id="IPR038071">
    <property type="entry name" value="UROD/MetE-like_sf"/>
</dbReference>
<reference evidence="2" key="1">
    <citation type="submission" date="2023-07" db="EMBL/GenBank/DDBJ databases">
        <title>Genomic Encyclopedia of Type Strains, Phase IV (KMG-IV): sequencing the most valuable type-strain genomes for metagenomic binning, comparative biology and taxonomic classification.</title>
        <authorList>
            <person name="Goeker M."/>
        </authorList>
    </citation>
    <scope>NUCLEOTIDE SEQUENCE</scope>
    <source>
        <strain evidence="2">DSM 24202</strain>
    </source>
</reference>
<feature type="domain" description="Uroporphyrinogen decarboxylase (URO-D)" evidence="1">
    <location>
        <begin position="164"/>
        <end position="342"/>
    </location>
</feature>
<organism evidence="2 3">
    <name type="scientific">Oligosphaera ethanolica</name>
    <dbReference type="NCBI Taxonomy" id="760260"/>
    <lineage>
        <taxon>Bacteria</taxon>
        <taxon>Pseudomonadati</taxon>
        <taxon>Lentisphaerota</taxon>
        <taxon>Oligosphaeria</taxon>
        <taxon>Oligosphaerales</taxon>
        <taxon>Oligosphaeraceae</taxon>
        <taxon>Oligosphaera</taxon>
    </lineage>
</organism>
<gene>
    <name evidence="2" type="ORF">J3R75_001752</name>
</gene>
<dbReference type="GO" id="GO:0004853">
    <property type="term" value="F:uroporphyrinogen decarboxylase activity"/>
    <property type="evidence" value="ECO:0007669"/>
    <property type="project" value="InterPro"/>
</dbReference>
<dbReference type="SUPFAM" id="SSF51726">
    <property type="entry name" value="UROD/MetE-like"/>
    <property type="match status" value="1"/>
</dbReference>
<protein>
    <recommendedName>
        <fullName evidence="1">Uroporphyrinogen decarboxylase (URO-D) domain-containing protein</fullName>
    </recommendedName>
</protein>
<dbReference type="Proteomes" id="UP001238163">
    <property type="component" value="Unassembled WGS sequence"/>
</dbReference>